<dbReference type="Proteomes" id="UP000449547">
    <property type="component" value="Unassembled WGS sequence"/>
</dbReference>
<keyword evidence="2" id="KW-1185">Reference proteome</keyword>
<dbReference type="RefSeq" id="XP_034013805.1">
    <property type="nucleotide sequence ID" value="XM_034153992.1"/>
</dbReference>
<comment type="caution">
    <text evidence="1">The sequence shown here is derived from an EMBL/GenBank/DDBJ whole genome shotgun (WGS) entry which is preliminary data.</text>
</comment>
<proteinExistence type="predicted"/>
<dbReference type="AlphaFoldDB" id="A0A642V120"/>
<evidence type="ECO:0000313" key="1">
    <source>
        <dbReference type="EMBL" id="KAA8905645.1"/>
    </source>
</evidence>
<organism evidence="1 2">
    <name type="scientific">Diutina rugosa</name>
    <name type="common">Yeast</name>
    <name type="synonym">Candida rugosa</name>
    <dbReference type="NCBI Taxonomy" id="5481"/>
    <lineage>
        <taxon>Eukaryota</taxon>
        <taxon>Fungi</taxon>
        <taxon>Dikarya</taxon>
        <taxon>Ascomycota</taxon>
        <taxon>Saccharomycotina</taxon>
        <taxon>Pichiomycetes</taxon>
        <taxon>Debaryomycetaceae</taxon>
        <taxon>Diutina</taxon>
    </lineage>
</organism>
<accession>A0A642V120</accession>
<name>A0A642V120_DIURU</name>
<dbReference type="EMBL" id="SWFT01000044">
    <property type="protein sequence ID" value="KAA8905645.1"/>
    <property type="molecule type" value="Genomic_DNA"/>
</dbReference>
<dbReference type="GeneID" id="54780101"/>
<protein>
    <submittedName>
        <fullName evidence="1">Uncharacterized protein</fullName>
    </submittedName>
</protein>
<evidence type="ECO:0000313" key="2">
    <source>
        <dbReference type="Proteomes" id="UP000449547"/>
    </source>
</evidence>
<sequence>MNFGAEALQQAQEYLQTSGLPEEFTMQAMMYVSARHNSTPFERGGTFEAPITRALGKPPNKDCLQPFGCLVEYKTPKGATQKAVFLGVDIGMFGEKDPPAFNVYDPKTKREKQVAKVEFFPNKFPMRDGFD</sequence>
<dbReference type="VEuPathDB" id="FungiDB:DIURU_001448"/>
<reference evidence="1 2" key="1">
    <citation type="submission" date="2019-07" db="EMBL/GenBank/DDBJ databases">
        <title>Genome assembly of two rare yeast pathogens: Diutina rugosa and Trichomonascus ciferrii.</title>
        <authorList>
            <person name="Mixao V."/>
            <person name="Saus E."/>
            <person name="Hansen A."/>
            <person name="Lass-Flor C."/>
            <person name="Gabaldon T."/>
        </authorList>
    </citation>
    <scope>NUCLEOTIDE SEQUENCE [LARGE SCALE GENOMIC DNA]</scope>
    <source>
        <strain evidence="1 2">CBS 613</strain>
    </source>
</reference>
<gene>
    <name evidence="1" type="ORF">DIURU_001448</name>
</gene>